<keyword evidence="2" id="KW-1185">Reference proteome</keyword>
<dbReference type="EMBL" id="JAFIDA010000001">
    <property type="protein sequence ID" value="MBP1325469.1"/>
    <property type="molecule type" value="Genomic_DNA"/>
</dbReference>
<name>A0A940T391_9MICO</name>
<accession>A0A940T391</accession>
<dbReference type="AlphaFoldDB" id="A0A940T391"/>
<evidence type="ECO:0000313" key="1">
    <source>
        <dbReference type="EMBL" id="MBP1325469.1"/>
    </source>
</evidence>
<sequence>MTTEADRADHDFLIKYAGLTEADLSDEALREGDAELARNRAAAHQQAVAASWDVDRVAVFLNLEPASVRRAASEGALYSFASEVGEAIWFPTWQFTTSGLLPGLQEIVRALPRSYHPVTVRDLMTEPDADEMLGGLSPVQWLTDGHTLADVMVIIDGRSQE</sequence>
<dbReference type="Proteomes" id="UP000675163">
    <property type="component" value="Unassembled WGS sequence"/>
</dbReference>
<comment type="caution">
    <text evidence="1">The sequence shown here is derived from an EMBL/GenBank/DDBJ whole genome shotgun (WGS) entry which is preliminary data.</text>
</comment>
<gene>
    <name evidence="1" type="ORF">JOF28_000701</name>
</gene>
<evidence type="ECO:0000313" key="2">
    <source>
        <dbReference type="Proteomes" id="UP000675163"/>
    </source>
</evidence>
<reference evidence="1" key="1">
    <citation type="submission" date="2021-02" db="EMBL/GenBank/DDBJ databases">
        <title>Sequencing the genomes of 1000 actinobacteria strains.</title>
        <authorList>
            <person name="Klenk H.-P."/>
        </authorList>
    </citation>
    <scope>NUCLEOTIDE SEQUENCE</scope>
    <source>
        <strain evidence="1">DSM 22850</strain>
    </source>
</reference>
<dbReference type="RefSeq" id="WP_209704493.1">
    <property type="nucleotide sequence ID" value="NZ_JAFIDA010000001.1"/>
</dbReference>
<protein>
    <submittedName>
        <fullName evidence="1">Uncharacterized protein</fullName>
    </submittedName>
</protein>
<proteinExistence type="predicted"/>
<organism evidence="1 2">
    <name type="scientific">Leucobacter exalbidus</name>
    <dbReference type="NCBI Taxonomy" id="662960"/>
    <lineage>
        <taxon>Bacteria</taxon>
        <taxon>Bacillati</taxon>
        <taxon>Actinomycetota</taxon>
        <taxon>Actinomycetes</taxon>
        <taxon>Micrococcales</taxon>
        <taxon>Microbacteriaceae</taxon>
        <taxon>Leucobacter</taxon>
    </lineage>
</organism>